<accession>A0A7G3ALF2</accession>
<dbReference type="VEuPathDB" id="VectorBase:LLONM1_011021"/>
<feature type="signal peptide" evidence="2">
    <location>
        <begin position="1"/>
        <end position="17"/>
    </location>
</feature>
<evidence type="ECO:0000313" key="3">
    <source>
        <dbReference type="EMBL" id="MBC1173057.1"/>
    </source>
</evidence>
<protein>
    <submittedName>
        <fullName evidence="3">Putative secreted protein</fullName>
    </submittedName>
</protein>
<name>A0A7G3ALF2_LUTLO</name>
<dbReference type="EMBL" id="GITU01004354">
    <property type="protein sequence ID" value="MBC1173057.1"/>
    <property type="molecule type" value="Transcribed_RNA"/>
</dbReference>
<feature type="chain" id="PRO_5028956649" evidence="2">
    <location>
        <begin position="18"/>
        <end position="142"/>
    </location>
</feature>
<sequence length="142" mass="15524">MGAILLFHLILLGGSSGSLRGHPVLLHKPRSSQHTEGIVVEVFGCKRHSTATSTTAGDFTSRKSSSILTNSSQKFPMIPEEDPQKAVKCFRVNRTTSVETTWSFHDINFENFDLSPHKEDLPEFPEAPVSEGVGNGRSDSTV</sequence>
<feature type="region of interest" description="Disordered" evidence="1">
    <location>
        <begin position="118"/>
        <end position="142"/>
    </location>
</feature>
<dbReference type="AlphaFoldDB" id="A0A7G3ALF2"/>
<evidence type="ECO:0000256" key="2">
    <source>
        <dbReference type="SAM" id="SignalP"/>
    </source>
</evidence>
<organism evidence="3">
    <name type="scientific">Lutzomyia longipalpis</name>
    <name type="common">Sand fly</name>
    <dbReference type="NCBI Taxonomy" id="7200"/>
    <lineage>
        <taxon>Eukaryota</taxon>
        <taxon>Metazoa</taxon>
        <taxon>Ecdysozoa</taxon>
        <taxon>Arthropoda</taxon>
        <taxon>Hexapoda</taxon>
        <taxon>Insecta</taxon>
        <taxon>Pterygota</taxon>
        <taxon>Neoptera</taxon>
        <taxon>Endopterygota</taxon>
        <taxon>Diptera</taxon>
        <taxon>Nematocera</taxon>
        <taxon>Psychodoidea</taxon>
        <taxon>Psychodidae</taxon>
        <taxon>Lutzomyia</taxon>
        <taxon>Lutzomyia</taxon>
    </lineage>
</organism>
<evidence type="ECO:0000256" key="1">
    <source>
        <dbReference type="SAM" id="MobiDB-lite"/>
    </source>
</evidence>
<proteinExistence type="predicted"/>
<reference evidence="3" key="1">
    <citation type="journal article" date="2020" name="BMC">
        <title>Leishmania infection induces a limited differential gene expression in the sand fly midgut.</title>
        <authorList>
            <person name="Coutinho-Abreu I.V."/>
            <person name="Serafim T.D."/>
            <person name="Meneses C."/>
            <person name="Kamhawi S."/>
            <person name="Oliveira F."/>
            <person name="Valenzuela J.G."/>
        </authorList>
    </citation>
    <scope>NUCLEOTIDE SEQUENCE</scope>
    <source>
        <strain evidence="3">Jacobina</strain>
        <tissue evidence="3">Midgut</tissue>
    </source>
</reference>
<keyword evidence="2" id="KW-0732">Signal</keyword>